<feature type="transmembrane region" description="Helical" evidence="1">
    <location>
        <begin position="55"/>
        <end position="78"/>
    </location>
</feature>
<feature type="transmembrane region" description="Helical" evidence="1">
    <location>
        <begin position="248"/>
        <end position="273"/>
    </location>
</feature>
<feature type="transmembrane region" description="Helical" evidence="1">
    <location>
        <begin position="127"/>
        <end position="150"/>
    </location>
</feature>
<keyword evidence="1" id="KW-1133">Transmembrane helix</keyword>
<dbReference type="InterPro" id="IPR042353">
    <property type="entry name" value="GPR160"/>
</dbReference>
<feature type="transmembrane region" description="Helical" evidence="1">
    <location>
        <begin position="285"/>
        <end position="302"/>
    </location>
</feature>
<keyword evidence="1" id="KW-0472">Membrane</keyword>
<keyword evidence="3" id="KW-1185">Reference proteome</keyword>
<proteinExistence type="predicted"/>
<evidence type="ECO:0000313" key="3">
    <source>
        <dbReference type="Proteomes" id="UP000694580"/>
    </source>
</evidence>
<evidence type="ECO:0008006" key="4">
    <source>
        <dbReference type="Google" id="ProtNLM"/>
    </source>
</evidence>
<accession>A0AAY4BAY0</accession>
<dbReference type="PANTHER" id="PTHR15573:SF0">
    <property type="entry name" value="G-PROTEIN COUPLED RECEPTOR 160-RELATED"/>
    <property type="match status" value="1"/>
</dbReference>
<dbReference type="AlphaFoldDB" id="A0AAY4BAY0"/>
<dbReference type="Ensembl" id="ENSDCDT00010018993.1">
    <property type="protein sequence ID" value="ENSDCDP00010017927.1"/>
    <property type="gene ID" value="ENSDCDG00010008181.1"/>
</dbReference>
<name>A0AAY4BAY0_9TELE</name>
<reference evidence="2 3" key="1">
    <citation type="submission" date="2020-06" db="EMBL/GenBank/DDBJ databases">
        <authorList>
            <consortium name="Wellcome Sanger Institute Data Sharing"/>
        </authorList>
    </citation>
    <scope>NUCLEOTIDE SEQUENCE [LARGE SCALE GENOMIC DNA]</scope>
</reference>
<feature type="transmembrane region" description="Helical" evidence="1">
    <location>
        <begin position="170"/>
        <end position="193"/>
    </location>
</feature>
<reference evidence="2" key="3">
    <citation type="submission" date="2025-09" db="UniProtKB">
        <authorList>
            <consortium name="Ensembl"/>
        </authorList>
    </citation>
    <scope>IDENTIFICATION</scope>
</reference>
<dbReference type="GeneTree" id="ENSGT00940000172767"/>
<dbReference type="Proteomes" id="UP000694580">
    <property type="component" value="Chromosome 10"/>
</dbReference>
<organism evidence="2 3">
    <name type="scientific">Denticeps clupeoides</name>
    <name type="common">denticle herring</name>
    <dbReference type="NCBI Taxonomy" id="299321"/>
    <lineage>
        <taxon>Eukaryota</taxon>
        <taxon>Metazoa</taxon>
        <taxon>Chordata</taxon>
        <taxon>Craniata</taxon>
        <taxon>Vertebrata</taxon>
        <taxon>Euteleostomi</taxon>
        <taxon>Actinopterygii</taxon>
        <taxon>Neopterygii</taxon>
        <taxon>Teleostei</taxon>
        <taxon>Clupei</taxon>
        <taxon>Clupeiformes</taxon>
        <taxon>Denticipitoidei</taxon>
        <taxon>Denticipitidae</taxon>
        <taxon>Denticeps</taxon>
    </lineage>
</organism>
<keyword evidence="1" id="KW-0812">Transmembrane</keyword>
<reference evidence="2" key="2">
    <citation type="submission" date="2025-08" db="UniProtKB">
        <authorList>
            <consortium name="Ensembl"/>
        </authorList>
    </citation>
    <scope>IDENTIFICATION</scope>
</reference>
<feature type="transmembrane region" description="Helical" evidence="1">
    <location>
        <begin position="311"/>
        <end position="330"/>
    </location>
</feature>
<dbReference type="PANTHER" id="PTHR15573">
    <property type="entry name" value="G-PROTEIN COUPLED RECEPTOR 160-RELATED"/>
    <property type="match status" value="1"/>
</dbReference>
<protein>
    <recommendedName>
        <fullName evidence="4">G-protein coupled receptors family 1 profile domain-containing protein</fullName>
    </recommendedName>
</protein>
<evidence type="ECO:0000256" key="1">
    <source>
        <dbReference type="SAM" id="Phobius"/>
    </source>
</evidence>
<sequence length="331" mass="37021">CSGNAALSSQEWEDAQECTQDHTLQYFSLMLAKVALNCFMMSFTPRSLYRSFMGICTLSLCVTDFLLVCGIGACMLLARHISPPVSLCFLLTHASVVYSLLPVPFLMLGVLDYSTHSHVKSPPSKRVFYVAEVILVWGVAGVYSCLFTNTSVLKIVFNINTKALVCIVEVSHVVTCSCLIAFSAICFLLTIYYKDIVRWTRQANRLSSAREIPQAELHSDLSLSYFKLQEQGREQPITDGSSSPKPPLFIAFTLCFALHWGPYLLMIMVTEILDMAIPAYTTVNSLWMVCANSFMVGMMFWLKSDKLGPGGFLNICFFKCCIIIIMFYTMA</sequence>
<dbReference type="GO" id="GO:0043235">
    <property type="term" value="C:receptor complex"/>
    <property type="evidence" value="ECO:0007669"/>
    <property type="project" value="TreeGrafter"/>
</dbReference>
<evidence type="ECO:0000313" key="2">
    <source>
        <dbReference type="Ensembl" id="ENSDCDP00010017927.1"/>
    </source>
</evidence>
<dbReference type="GO" id="GO:0005886">
    <property type="term" value="C:plasma membrane"/>
    <property type="evidence" value="ECO:0007669"/>
    <property type="project" value="TreeGrafter"/>
</dbReference>
<feature type="transmembrane region" description="Helical" evidence="1">
    <location>
        <begin position="84"/>
        <end position="106"/>
    </location>
</feature>